<reference evidence="4" key="1">
    <citation type="submission" date="2016-10" db="EMBL/GenBank/DDBJ databases">
        <authorList>
            <person name="Varghese N."/>
            <person name="Submissions S."/>
        </authorList>
    </citation>
    <scope>NUCLEOTIDE SEQUENCE [LARGE SCALE GENOMIC DNA]</scope>
    <source>
        <strain evidence="4">DSM 527</strain>
    </source>
</reference>
<keyword evidence="1" id="KW-0732">Signal</keyword>
<evidence type="ECO:0000313" key="4">
    <source>
        <dbReference type="Proteomes" id="UP000199045"/>
    </source>
</evidence>
<dbReference type="STRING" id="104663.SAMN04488121_1021002"/>
<dbReference type="EMBL" id="FNBN01000002">
    <property type="protein sequence ID" value="SDF79303.1"/>
    <property type="molecule type" value="Genomic_DNA"/>
</dbReference>
<protein>
    <submittedName>
        <fullName evidence="3">Thioredoxin-like domain-containing protein</fullName>
    </submittedName>
</protein>
<dbReference type="SUPFAM" id="SSF52833">
    <property type="entry name" value="Thioredoxin-like"/>
    <property type="match status" value="1"/>
</dbReference>
<dbReference type="InterPro" id="IPR012336">
    <property type="entry name" value="Thioredoxin-like_fold"/>
</dbReference>
<dbReference type="AlphaFoldDB" id="A0A1G7NZ97"/>
<dbReference type="Proteomes" id="UP000199045">
    <property type="component" value="Unassembled WGS sequence"/>
</dbReference>
<sequence length="171" mass="18758">MNLIRSLCTNRINLTKLLLLTGVLLTGLASCIHAGDKHPPRLQTITSRSENGIAFIEDNWDAAQKKAKTDKRLIFVDAYATWCGPCKLLKTTTFKDEATAAFFNDHFVNLSLNVEKGKGPDLATSWKIQGLPTLLVLDASGKILDQSVGYLKAEDLLAWGKQVLAQSSNMP</sequence>
<dbReference type="PROSITE" id="PS51352">
    <property type="entry name" value="THIOREDOXIN_2"/>
    <property type="match status" value="1"/>
</dbReference>
<dbReference type="PANTHER" id="PTHR45663:SF11">
    <property type="entry name" value="GEO12009P1"/>
    <property type="match status" value="1"/>
</dbReference>
<dbReference type="InterPro" id="IPR013766">
    <property type="entry name" value="Thioredoxin_domain"/>
</dbReference>
<feature type="signal peptide" evidence="1">
    <location>
        <begin position="1"/>
        <end position="34"/>
    </location>
</feature>
<dbReference type="Pfam" id="PF13098">
    <property type="entry name" value="Thioredoxin_2"/>
    <property type="match status" value="1"/>
</dbReference>
<gene>
    <name evidence="3" type="ORF">SAMN04488121_1021002</name>
</gene>
<feature type="chain" id="PRO_5011614764" evidence="1">
    <location>
        <begin position="35"/>
        <end position="171"/>
    </location>
</feature>
<dbReference type="InterPro" id="IPR036249">
    <property type="entry name" value="Thioredoxin-like_sf"/>
</dbReference>
<dbReference type="RefSeq" id="WP_089831805.1">
    <property type="nucleotide sequence ID" value="NZ_FNBN01000002.1"/>
</dbReference>
<accession>A0A1G7NZ97</accession>
<dbReference type="OrthoDB" id="120730at2"/>
<evidence type="ECO:0000259" key="2">
    <source>
        <dbReference type="PROSITE" id="PS51352"/>
    </source>
</evidence>
<dbReference type="PANTHER" id="PTHR45663">
    <property type="entry name" value="GEO12009P1"/>
    <property type="match status" value="1"/>
</dbReference>
<dbReference type="PROSITE" id="PS51257">
    <property type="entry name" value="PROKAR_LIPOPROTEIN"/>
    <property type="match status" value="1"/>
</dbReference>
<dbReference type="Gene3D" id="3.40.30.10">
    <property type="entry name" value="Glutaredoxin"/>
    <property type="match status" value="1"/>
</dbReference>
<dbReference type="GO" id="GO:0005737">
    <property type="term" value="C:cytoplasm"/>
    <property type="evidence" value="ECO:0007669"/>
    <property type="project" value="TreeGrafter"/>
</dbReference>
<organism evidence="3 4">
    <name type="scientific">Chitinophaga filiformis</name>
    <name type="common">Myxococcus filiformis</name>
    <name type="synonym">Flexibacter filiformis</name>
    <dbReference type="NCBI Taxonomy" id="104663"/>
    <lineage>
        <taxon>Bacteria</taxon>
        <taxon>Pseudomonadati</taxon>
        <taxon>Bacteroidota</taxon>
        <taxon>Chitinophagia</taxon>
        <taxon>Chitinophagales</taxon>
        <taxon>Chitinophagaceae</taxon>
        <taxon>Chitinophaga</taxon>
    </lineage>
</organism>
<proteinExistence type="predicted"/>
<feature type="domain" description="Thioredoxin" evidence="2">
    <location>
        <begin position="32"/>
        <end position="165"/>
    </location>
</feature>
<dbReference type="GO" id="GO:0015035">
    <property type="term" value="F:protein-disulfide reductase activity"/>
    <property type="evidence" value="ECO:0007669"/>
    <property type="project" value="TreeGrafter"/>
</dbReference>
<evidence type="ECO:0000313" key="3">
    <source>
        <dbReference type="EMBL" id="SDF79303.1"/>
    </source>
</evidence>
<evidence type="ECO:0000256" key="1">
    <source>
        <dbReference type="SAM" id="SignalP"/>
    </source>
</evidence>
<name>A0A1G7NZ97_CHIFI</name>